<dbReference type="InterPro" id="IPR036390">
    <property type="entry name" value="WH_DNA-bd_sf"/>
</dbReference>
<dbReference type="GO" id="GO:0043565">
    <property type="term" value="F:sequence-specific DNA binding"/>
    <property type="evidence" value="ECO:0007669"/>
    <property type="project" value="TreeGrafter"/>
</dbReference>
<comment type="similarity">
    <text evidence="1">Belongs to the LysR transcriptional regulatory family.</text>
</comment>
<dbReference type="PROSITE" id="PS50931">
    <property type="entry name" value="HTH_LYSR"/>
    <property type="match status" value="1"/>
</dbReference>
<evidence type="ECO:0000256" key="1">
    <source>
        <dbReference type="ARBA" id="ARBA00009437"/>
    </source>
</evidence>
<keyword evidence="2" id="KW-0805">Transcription regulation</keyword>
<dbReference type="GO" id="GO:0006351">
    <property type="term" value="P:DNA-templated transcription"/>
    <property type="evidence" value="ECO:0007669"/>
    <property type="project" value="TreeGrafter"/>
</dbReference>
<accession>A0A266NCT5</accession>
<evidence type="ECO:0000313" key="6">
    <source>
        <dbReference type="EMBL" id="OZY60328.1"/>
    </source>
</evidence>
<dbReference type="Gene3D" id="3.40.190.290">
    <property type="match status" value="1"/>
</dbReference>
<dbReference type="InterPro" id="IPR000847">
    <property type="entry name" value="LysR_HTH_N"/>
</dbReference>
<evidence type="ECO:0000256" key="4">
    <source>
        <dbReference type="ARBA" id="ARBA00023163"/>
    </source>
</evidence>
<dbReference type="InterPro" id="IPR005119">
    <property type="entry name" value="LysR_subst-bd"/>
</dbReference>
<dbReference type="CDD" id="cd08422">
    <property type="entry name" value="PBP2_CrgA_like"/>
    <property type="match status" value="1"/>
</dbReference>
<dbReference type="RefSeq" id="WP_094992743.1">
    <property type="nucleotide sequence ID" value="NZ_NQKI01000007.1"/>
</dbReference>
<dbReference type="Gene3D" id="1.10.10.10">
    <property type="entry name" value="Winged helix-like DNA-binding domain superfamily/Winged helix DNA-binding domain"/>
    <property type="match status" value="1"/>
</dbReference>
<dbReference type="InterPro" id="IPR036388">
    <property type="entry name" value="WH-like_DNA-bd_sf"/>
</dbReference>
<dbReference type="SUPFAM" id="SSF46785">
    <property type="entry name" value="Winged helix' DNA-binding domain"/>
    <property type="match status" value="1"/>
</dbReference>
<evidence type="ECO:0000256" key="3">
    <source>
        <dbReference type="ARBA" id="ARBA00023125"/>
    </source>
</evidence>
<dbReference type="OrthoDB" id="9786526at2"/>
<dbReference type="Pfam" id="PF03466">
    <property type="entry name" value="LysR_substrate"/>
    <property type="match status" value="1"/>
</dbReference>
<dbReference type="Proteomes" id="UP000215788">
    <property type="component" value="Unassembled WGS sequence"/>
</dbReference>
<dbReference type="SUPFAM" id="SSF53850">
    <property type="entry name" value="Periplasmic binding protein-like II"/>
    <property type="match status" value="1"/>
</dbReference>
<evidence type="ECO:0000313" key="7">
    <source>
        <dbReference type="Proteomes" id="UP000215788"/>
    </source>
</evidence>
<evidence type="ECO:0000259" key="5">
    <source>
        <dbReference type="PROSITE" id="PS50931"/>
    </source>
</evidence>
<name>A0A266NCT5_9PSED</name>
<dbReference type="FunFam" id="1.10.10.10:FF:000001">
    <property type="entry name" value="LysR family transcriptional regulator"/>
    <property type="match status" value="1"/>
</dbReference>
<gene>
    <name evidence="6" type="ORF">CJF39_06475</name>
</gene>
<keyword evidence="4" id="KW-0804">Transcription</keyword>
<proteinExistence type="inferred from homology"/>
<comment type="caution">
    <text evidence="6">The sequence shown here is derived from an EMBL/GenBank/DDBJ whole genome shotgun (WGS) entry which is preliminary data.</text>
</comment>
<dbReference type="AlphaFoldDB" id="A0A266NCT5"/>
<dbReference type="PANTHER" id="PTHR30537:SF66">
    <property type="entry name" value="IRON-REGULATED VIRULENCE REGULATORY PROTEIN IRGB"/>
    <property type="match status" value="1"/>
</dbReference>
<dbReference type="EMBL" id="NQKI01000007">
    <property type="protein sequence ID" value="OZY60328.1"/>
    <property type="molecule type" value="Genomic_DNA"/>
</dbReference>
<dbReference type="PANTHER" id="PTHR30537">
    <property type="entry name" value="HTH-TYPE TRANSCRIPTIONAL REGULATOR"/>
    <property type="match status" value="1"/>
</dbReference>
<keyword evidence="3" id="KW-0238">DNA-binding</keyword>
<organism evidence="6 7">
    <name type="scientific">Pseudomonas lundensis</name>
    <dbReference type="NCBI Taxonomy" id="86185"/>
    <lineage>
        <taxon>Bacteria</taxon>
        <taxon>Pseudomonadati</taxon>
        <taxon>Pseudomonadota</taxon>
        <taxon>Gammaproteobacteria</taxon>
        <taxon>Pseudomonadales</taxon>
        <taxon>Pseudomonadaceae</taxon>
        <taxon>Pseudomonas</taxon>
    </lineage>
</organism>
<reference evidence="6 7" key="1">
    <citation type="submission" date="2017-08" db="EMBL/GenBank/DDBJ databases">
        <title>Genomic and metabolic characterisation of spoilage-associated Pseudomonas species.</title>
        <authorList>
            <person name="Stanborough T."/>
            <person name="Fegan N."/>
            <person name="Powell S.M."/>
            <person name="Singh T."/>
            <person name="Tamplin M.L."/>
            <person name="Chandry P.S."/>
        </authorList>
    </citation>
    <scope>NUCLEOTIDE SEQUENCE [LARGE SCALE GENOMIC DNA]</scope>
    <source>
        <strain evidence="6 7">L1802</strain>
    </source>
</reference>
<feature type="domain" description="HTH lysR-type" evidence="5">
    <location>
        <begin position="2"/>
        <end position="59"/>
    </location>
</feature>
<dbReference type="InterPro" id="IPR058163">
    <property type="entry name" value="LysR-type_TF_proteobact-type"/>
</dbReference>
<evidence type="ECO:0000256" key="2">
    <source>
        <dbReference type="ARBA" id="ARBA00023015"/>
    </source>
</evidence>
<dbReference type="GO" id="GO:0003700">
    <property type="term" value="F:DNA-binding transcription factor activity"/>
    <property type="evidence" value="ECO:0007669"/>
    <property type="project" value="InterPro"/>
</dbReference>
<dbReference type="Pfam" id="PF00126">
    <property type="entry name" value="HTH_1"/>
    <property type="match status" value="1"/>
</dbReference>
<sequence>MVSLDRFDTFKAVVEADSLTAAADLLGQTRAVVSFTIKRLEAELGVTLLTRNTRRLALTEAGERFYVRCLSMLEAAQLAIDEARSEHTELKGTLRVTTTVEYALAKVVPALEAFRTLHPELNVHLSTSSTHADLISERFDVALRLGRILDSSHRAVQLSRFEILPVASPGFMRTQPAIDSVGALEQTPWLAHGRVGELHVTARSSGAVRPYEPAPDKARLKADNSSVLRAFALSGQGVAILPDWLIEDDLQSGRLVHVLPDWQFTPQGVYALYPDTRHLPLKVRVFIDFMKGREACSGRSVS</sequence>
<protein>
    <submittedName>
        <fullName evidence="6">LysR family transcriptional regulator</fullName>
    </submittedName>
</protein>